<dbReference type="EMBL" id="CYXM01000009">
    <property type="protein sequence ID" value="CUN11123.1"/>
    <property type="molecule type" value="Genomic_DNA"/>
</dbReference>
<evidence type="ECO:0000313" key="1">
    <source>
        <dbReference type="EMBL" id="CUN11123.1"/>
    </source>
</evidence>
<dbReference type="Proteomes" id="UP000095673">
    <property type="component" value="Unassembled WGS sequence"/>
</dbReference>
<organism evidence="1 2">
    <name type="scientific">Agathobacter rectalis</name>
    <dbReference type="NCBI Taxonomy" id="39491"/>
    <lineage>
        <taxon>Bacteria</taxon>
        <taxon>Bacillati</taxon>
        <taxon>Bacillota</taxon>
        <taxon>Clostridia</taxon>
        <taxon>Lachnospirales</taxon>
        <taxon>Lachnospiraceae</taxon>
        <taxon>Agathobacter</taxon>
    </lineage>
</organism>
<protein>
    <submittedName>
        <fullName evidence="1">Uncharacterized protein</fullName>
    </submittedName>
</protein>
<gene>
    <name evidence="1" type="ORF">ERS852580_02023</name>
</gene>
<accession>A0A173U7Q8</accession>
<sequence>MAAKTKAPTTSLIKCTPDITRTQAMIAARTVSTMPMNHKGEAAGEHIKTVNAIINAEKTCLLGKDLPRVSFGMTGVISNFSYGRGLFTIYLKTDTAIKPTSGAMIESASI</sequence>
<dbReference type="AlphaFoldDB" id="A0A173U7Q8"/>
<proteinExistence type="predicted"/>
<reference evidence="1 2" key="1">
    <citation type="submission" date="2015-09" db="EMBL/GenBank/DDBJ databases">
        <authorList>
            <consortium name="Pathogen Informatics"/>
        </authorList>
    </citation>
    <scope>NUCLEOTIDE SEQUENCE [LARGE SCALE GENOMIC DNA]</scope>
    <source>
        <strain evidence="1 2">2789STDY5834968</strain>
    </source>
</reference>
<name>A0A173U7Q8_9FIRM</name>
<evidence type="ECO:0000313" key="2">
    <source>
        <dbReference type="Proteomes" id="UP000095673"/>
    </source>
</evidence>